<proteinExistence type="predicted"/>
<dbReference type="AlphaFoldDB" id="A0A1N7E167"/>
<gene>
    <name evidence="1" type="ORF">SAMN05421752_103101</name>
</gene>
<dbReference type="RefSeq" id="WP_076608231.1">
    <property type="nucleotide sequence ID" value="NZ_FTNR01000003.1"/>
</dbReference>
<evidence type="ECO:0000313" key="1">
    <source>
        <dbReference type="EMBL" id="SIR81685.1"/>
    </source>
</evidence>
<protein>
    <submittedName>
        <fullName evidence="1">Uncharacterized protein</fullName>
    </submittedName>
</protein>
<sequence length="135" mass="14363">MTGGDHYKLFGVYVSEPVADALADTLYDEAGVVDPETYFDASMDSVPTGDPGGEVTATLVADIRTSFATLYDRADFESAEAVAPDAFTLVHLAATPQTVTEVRERFRAAVTIQETDLRTVQTAILAAALDVETAV</sequence>
<dbReference type="Proteomes" id="UP000185936">
    <property type="component" value="Unassembled WGS sequence"/>
</dbReference>
<keyword evidence="2" id="KW-1185">Reference proteome</keyword>
<dbReference type="OrthoDB" id="202451at2157"/>
<dbReference type="EMBL" id="FTNR01000003">
    <property type="protein sequence ID" value="SIR81685.1"/>
    <property type="molecule type" value="Genomic_DNA"/>
</dbReference>
<name>A0A1N7E167_9EURY</name>
<evidence type="ECO:0000313" key="2">
    <source>
        <dbReference type="Proteomes" id="UP000185936"/>
    </source>
</evidence>
<accession>A0A1N7E167</accession>
<reference evidence="2" key="1">
    <citation type="submission" date="2017-01" db="EMBL/GenBank/DDBJ databases">
        <authorList>
            <person name="Varghese N."/>
            <person name="Submissions S."/>
        </authorList>
    </citation>
    <scope>NUCLEOTIDE SEQUENCE [LARGE SCALE GENOMIC DNA]</scope>
    <source>
        <strain evidence="2">type strain: HArc-</strain>
    </source>
</reference>
<organism evidence="1 2">
    <name type="scientific">Natronorubrum thiooxidans</name>
    <dbReference type="NCBI Taxonomy" id="308853"/>
    <lineage>
        <taxon>Archaea</taxon>
        <taxon>Methanobacteriati</taxon>
        <taxon>Methanobacteriota</taxon>
        <taxon>Stenosarchaea group</taxon>
        <taxon>Halobacteria</taxon>
        <taxon>Halobacteriales</taxon>
        <taxon>Natrialbaceae</taxon>
        <taxon>Natronorubrum</taxon>
    </lineage>
</organism>